<dbReference type="Gene3D" id="3.50.50.60">
    <property type="entry name" value="FAD/NAD(P)-binding domain"/>
    <property type="match status" value="2"/>
</dbReference>
<dbReference type="InterPro" id="IPR001763">
    <property type="entry name" value="Rhodanese-like_dom"/>
</dbReference>
<feature type="domain" description="Rhodanese" evidence="7">
    <location>
        <begin position="461"/>
        <end position="544"/>
    </location>
</feature>
<evidence type="ECO:0000256" key="1">
    <source>
        <dbReference type="ARBA" id="ARBA00001974"/>
    </source>
</evidence>
<dbReference type="AlphaFoldDB" id="A0A964RR74"/>
<dbReference type="SMART" id="SM00450">
    <property type="entry name" value="RHOD"/>
    <property type="match status" value="1"/>
</dbReference>
<proteinExistence type="inferred from homology"/>
<dbReference type="InterPro" id="IPR016156">
    <property type="entry name" value="FAD/NAD-linked_Rdtase_dimer_sf"/>
</dbReference>
<reference evidence="8" key="1">
    <citation type="submission" date="2019-12" db="EMBL/GenBank/DDBJ databases">
        <title>Microbes associate with the intestines of laboratory mice.</title>
        <authorList>
            <person name="Navarre W."/>
            <person name="Wong E."/>
        </authorList>
    </citation>
    <scope>NUCLEOTIDE SEQUENCE</scope>
    <source>
        <strain evidence="8">NM79_F5</strain>
    </source>
</reference>
<dbReference type="PANTHER" id="PTHR43429">
    <property type="entry name" value="PYRIDINE NUCLEOTIDE-DISULFIDE OXIDOREDUCTASE DOMAIN-CONTAINING"/>
    <property type="match status" value="1"/>
</dbReference>
<accession>A0A964RR74</accession>
<dbReference type="Proteomes" id="UP000656077">
    <property type="component" value="Unassembled WGS sequence"/>
</dbReference>
<dbReference type="PROSITE" id="PS50206">
    <property type="entry name" value="RHODANESE_3"/>
    <property type="match status" value="1"/>
</dbReference>
<dbReference type="Pfam" id="PF07992">
    <property type="entry name" value="Pyr_redox_2"/>
    <property type="match status" value="1"/>
</dbReference>
<dbReference type="InterPro" id="IPR050260">
    <property type="entry name" value="FAD-bd_OxRdtase"/>
</dbReference>
<evidence type="ECO:0000256" key="4">
    <source>
        <dbReference type="ARBA" id="ARBA00022827"/>
    </source>
</evidence>
<comment type="similarity">
    <text evidence="2">Belongs to the class-III pyridine nucleotide-disulfide oxidoreductase family.</text>
</comment>
<evidence type="ECO:0000259" key="7">
    <source>
        <dbReference type="PROSITE" id="PS50206"/>
    </source>
</evidence>
<evidence type="ECO:0000256" key="6">
    <source>
        <dbReference type="ARBA" id="ARBA00023284"/>
    </source>
</evidence>
<dbReference type="EMBL" id="WSRQ01000053">
    <property type="protein sequence ID" value="MVX66341.1"/>
    <property type="molecule type" value="Genomic_DNA"/>
</dbReference>
<evidence type="ECO:0000313" key="8">
    <source>
        <dbReference type="EMBL" id="MVX66341.1"/>
    </source>
</evidence>
<dbReference type="Pfam" id="PF00581">
    <property type="entry name" value="Rhodanese"/>
    <property type="match status" value="1"/>
</dbReference>
<evidence type="ECO:0000256" key="3">
    <source>
        <dbReference type="ARBA" id="ARBA00022630"/>
    </source>
</evidence>
<keyword evidence="5" id="KW-0560">Oxidoreductase</keyword>
<sequence length="545" mass="60367">MRILVIGAVAAGTSAAAKARRNDDNAEIVIYEKDRDISYSGCGLPYYIGKEIEDIDELTPRDPAFFKKKYNIDVFTGYEVLSINSESKEVEVKNLHTNEVFKESYDKLIIATGATPFIPQIEGVNNNNVFFLRNVQSARNIRNFIDTKKPKNAVIAGTGFIGFEMLENLMGDGVNVTIVEMQNKITPNLDEDMAAFLENALKKKSINIIKNSSITKIDDASVTLNDNTVIKSDMVIMATGVRPNTEIAREAGIEIGVTKAIRVNNKMETNIPDIYACGDCIETFSTITGKLVYRPLGSTANKTGRIAGDNATGGKIEYRGNLSTGIFKLFDMTIANTGLSEKEAIQEGYDIQICHNIKPDKPSYFHGKEMVIKAIADKKTEKILGVQIVGYEGVDKRIDVFVTLITYGAKVDELFHLDLAYAPPFSTTKDPVHYTGMILDNALNNNRPIITSNELKELVKKGEKVQIVDARVSKQYDEAHVDNAVNIPHKNLRNEMENLDKDAVVVTYCNKGVTGNAAQNIFINHGYKKVYNLSGGHKFYKGSKK</sequence>
<comment type="cofactor">
    <cofactor evidence="1">
        <name>FAD</name>
        <dbReference type="ChEBI" id="CHEBI:57692"/>
    </cofactor>
</comment>
<keyword evidence="6" id="KW-0676">Redox-active center</keyword>
<dbReference type="RefSeq" id="WP_160360916.1">
    <property type="nucleotide sequence ID" value="NZ_WSRQ01000053.1"/>
</dbReference>
<comment type="caution">
    <text evidence="8">The sequence shown here is derived from an EMBL/GenBank/DDBJ whole genome shotgun (WGS) entry which is preliminary data.</text>
</comment>
<dbReference type="InterPro" id="IPR036873">
    <property type="entry name" value="Rhodanese-like_dom_sf"/>
</dbReference>
<dbReference type="PANTHER" id="PTHR43429:SF1">
    <property type="entry name" value="NAD(P)H SULFUR OXIDOREDUCTASE (COA-DEPENDENT)"/>
    <property type="match status" value="1"/>
</dbReference>
<dbReference type="Gene3D" id="3.40.250.10">
    <property type="entry name" value="Rhodanese-like domain"/>
    <property type="match status" value="1"/>
</dbReference>
<dbReference type="SUPFAM" id="SSF51905">
    <property type="entry name" value="FAD/NAD(P)-binding domain"/>
    <property type="match status" value="2"/>
</dbReference>
<keyword evidence="3" id="KW-0285">Flavoprotein</keyword>
<dbReference type="InterPro" id="IPR023753">
    <property type="entry name" value="FAD/NAD-binding_dom"/>
</dbReference>
<dbReference type="PRINTS" id="PR00368">
    <property type="entry name" value="FADPNR"/>
</dbReference>
<gene>
    <name evidence="8" type="ORF">GKZ28_21940</name>
</gene>
<dbReference type="SUPFAM" id="SSF55424">
    <property type="entry name" value="FAD/NAD-linked reductases, dimerisation (C-terminal) domain"/>
    <property type="match status" value="1"/>
</dbReference>
<evidence type="ECO:0000256" key="2">
    <source>
        <dbReference type="ARBA" id="ARBA00009130"/>
    </source>
</evidence>
<evidence type="ECO:0000256" key="5">
    <source>
        <dbReference type="ARBA" id="ARBA00023002"/>
    </source>
</evidence>
<organism evidence="8 9">
    <name type="scientific">Clostridium chromiireducens</name>
    <dbReference type="NCBI Taxonomy" id="225345"/>
    <lineage>
        <taxon>Bacteria</taxon>
        <taxon>Bacillati</taxon>
        <taxon>Bacillota</taxon>
        <taxon>Clostridia</taxon>
        <taxon>Eubacteriales</taxon>
        <taxon>Clostridiaceae</taxon>
        <taxon>Clostridium</taxon>
    </lineage>
</organism>
<dbReference type="PRINTS" id="PR00411">
    <property type="entry name" value="PNDRDTASEI"/>
</dbReference>
<name>A0A964RR74_9CLOT</name>
<protein>
    <submittedName>
        <fullName evidence="8">Dehydrogenase</fullName>
    </submittedName>
</protein>
<dbReference type="InterPro" id="IPR036188">
    <property type="entry name" value="FAD/NAD-bd_sf"/>
</dbReference>
<dbReference type="Pfam" id="PF02852">
    <property type="entry name" value="Pyr_redox_dim"/>
    <property type="match status" value="1"/>
</dbReference>
<evidence type="ECO:0000313" key="9">
    <source>
        <dbReference type="Proteomes" id="UP000656077"/>
    </source>
</evidence>
<keyword evidence="4" id="KW-0274">FAD</keyword>
<dbReference type="InterPro" id="IPR004099">
    <property type="entry name" value="Pyr_nucl-diS_OxRdtase_dimer"/>
</dbReference>
<dbReference type="GO" id="GO:0016491">
    <property type="term" value="F:oxidoreductase activity"/>
    <property type="evidence" value="ECO:0007669"/>
    <property type="project" value="UniProtKB-KW"/>
</dbReference>
<dbReference type="SUPFAM" id="SSF52821">
    <property type="entry name" value="Rhodanese/Cell cycle control phosphatase"/>
    <property type="match status" value="1"/>
</dbReference>